<dbReference type="RefSeq" id="WP_047855569.1">
    <property type="nucleotide sequence ID" value="NZ_CP011509.1"/>
</dbReference>
<accession>A0ABX9JS59</accession>
<sequence>MLLRSLLALALLCLTGCPASPIPEEPLPANPLPANNPDLPSFAELPSSLRDEPFIPMHGGLPLSFDEALADGITAAADCAALVTSCLERTNGDFDTCVAGTPTCATEQPWTEEACCPKRCKTDFNSRRAAGRGGFDTYIDVFVKEMTCFPSVEAP</sequence>
<feature type="signal peptide" evidence="1">
    <location>
        <begin position="1"/>
        <end position="19"/>
    </location>
</feature>
<name>A0ABX9JS59_9BACT</name>
<organism evidence="2 3">
    <name type="scientific">Archangium gephyra</name>
    <dbReference type="NCBI Taxonomy" id="48"/>
    <lineage>
        <taxon>Bacteria</taxon>
        <taxon>Pseudomonadati</taxon>
        <taxon>Myxococcota</taxon>
        <taxon>Myxococcia</taxon>
        <taxon>Myxococcales</taxon>
        <taxon>Cystobacterineae</taxon>
        <taxon>Archangiaceae</taxon>
        <taxon>Archangium</taxon>
    </lineage>
</organism>
<proteinExistence type="predicted"/>
<keyword evidence="1" id="KW-0732">Signal</keyword>
<gene>
    <name evidence="2" type="ORF">ATI61_11298</name>
</gene>
<feature type="chain" id="PRO_5045816690" description="Lipoprotein" evidence="1">
    <location>
        <begin position="20"/>
        <end position="155"/>
    </location>
</feature>
<protein>
    <recommendedName>
        <fullName evidence="4">Lipoprotein</fullName>
    </recommendedName>
</protein>
<dbReference type="Proteomes" id="UP000256345">
    <property type="component" value="Unassembled WGS sequence"/>
</dbReference>
<evidence type="ECO:0008006" key="4">
    <source>
        <dbReference type="Google" id="ProtNLM"/>
    </source>
</evidence>
<keyword evidence="3" id="KW-1185">Reference proteome</keyword>
<evidence type="ECO:0000313" key="2">
    <source>
        <dbReference type="EMBL" id="REG26003.1"/>
    </source>
</evidence>
<evidence type="ECO:0000313" key="3">
    <source>
        <dbReference type="Proteomes" id="UP000256345"/>
    </source>
</evidence>
<reference evidence="2 3" key="1">
    <citation type="submission" date="2018-08" db="EMBL/GenBank/DDBJ databases">
        <title>Genomic Encyclopedia of Archaeal and Bacterial Type Strains, Phase II (KMG-II): from individual species to whole genera.</title>
        <authorList>
            <person name="Goeker M."/>
        </authorList>
    </citation>
    <scope>NUCLEOTIDE SEQUENCE [LARGE SCALE GENOMIC DNA]</scope>
    <source>
        <strain evidence="2 3">DSM 2261</strain>
    </source>
</reference>
<dbReference type="EMBL" id="QUMU01000012">
    <property type="protein sequence ID" value="REG26003.1"/>
    <property type="molecule type" value="Genomic_DNA"/>
</dbReference>
<evidence type="ECO:0000256" key="1">
    <source>
        <dbReference type="SAM" id="SignalP"/>
    </source>
</evidence>
<comment type="caution">
    <text evidence="2">The sequence shown here is derived from an EMBL/GenBank/DDBJ whole genome shotgun (WGS) entry which is preliminary data.</text>
</comment>